<feature type="transmembrane region" description="Helical" evidence="8">
    <location>
        <begin position="360"/>
        <end position="380"/>
    </location>
</feature>
<dbReference type="PRINTS" id="PR00702">
    <property type="entry name" value="ACRIFLAVINRP"/>
</dbReference>
<feature type="transmembrane region" description="Helical" evidence="8">
    <location>
        <begin position="960"/>
        <end position="979"/>
    </location>
</feature>
<dbReference type="Proteomes" id="UP000294980">
    <property type="component" value="Unassembled WGS sequence"/>
</dbReference>
<feature type="transmembrane region" description="Helical" evidence="8">
    <location>
        <begin position="463"/>
        <end position="481"/>
    </location>
</feature>
<evidence type="ECO:0000256" key="4">
    <source>
        <dbReference type="ARBA" id="ARBA00022519"/>
    </source>
</evidence>
<feature type="transmembrane region" description="Helical" evidence="8">
    <location>
        <begin position="917"/>
        <end position="939"/>
    </location>
</feature>
<dbReference type="Gene3D" id="3.30.70.1320">
    <property type="entry name" value="Multidrug efflux transporter AcrB pore domain like"/>
    <property type="match status" value="1"/>
</dbReference>
<dbReference type="GO" id="GO:0042910">
    <property type="term" value="F:xenobiotic transmembrane transporter activity"/>
    <property type="evidence" value="ECO:0007669"/>
    <property type="project" value="TreeGrafter"/>
</dbReference>
<keyword evidence="7 8" id="KW-0472">Membrane</keyword>
<keyword evidence="6 8" id="KW-1133">Transmembrane helix</keyword>
<organism evidence="9 10">
    <name type="scientific">Chromatocurvus halotolerans</name>
    <dbReference type="NCBI Taxonomy" id="1132028"/>
    <lineage>
        <taxon>Bacteria</taxon>
        <taxon>Pseudomonadati</taxon>
        <taxon>Pseudomonadota</taxon>
        <taxon>Gammaproteobacteria</taxon>
        <taxon>Cellvibrionales</taxon>
        <taxon>Halieaceae</taxon>
        <taxon>Chromatocurvus</taxon>
    </lineage>
</organism>
<evidence type="ECO:0000256" key="2">
    <source>
        <dbReference type="ARBA" id="ARBA00022448"/>
    </source>
</evidence>
<dbReference type="Pfam" id="PF00873">
    <property type="entry name" value="ACR_tran"/>
    <property type="match status" value="1"/>
</dbReference>
<sequence>MAFTDIFIRKPVLASVVSLFLLLLGLRAAFDLNVREYPLIENAIITVSTTYTGADAELVKGFITTPLEREIATAEDIDYLTSNSSPGISTITAHVRTGANPDQVLTQIVTKVNKLRNELPENSEDPVLNLAVGEQVGTMYLSFFSDVLPVNRVADYVIREVEPKLSTLPGVQRASADTTAIFAMRIWLDQEQMTALGVTASDVRAALLENNVLSAVGSTKGSMVRINFKAETDLSTVDAFHKLVLREKDGAIVRLGDVAEVELGTEGYDTSSMVIDQEAVFVPINVATDANALEVIAGVREVFENDIKPRLPEGMQASINYDATVYIENAISDVQATIIEAMIIVIVVIFLFLGSLRSVLIPAIAVPLSLIGGLFLMLLMGFSINLLTLLAIVLAIGIVVDDAIIVLENIHRHVEHGMTPLDAALKGARELAWPVVAMTTTLIAVYLPIGFIGGLTGTLFTEFAFTLAGAVLISGVVALTLSPMMCAKLLPADAGENDNRLERWLDARFEALRRVYQRDLDRVLDDRAGIMVFGAIILASCYFLFVRSPAELAPEEDLGLIFYLADADPYVTLDYMEKYTAALGEISRDTPEIALNFLFNGQSTDGPGSSNGAFGGFIFTPWAQRERSATQVLNESIQPAASSIAGLQVTAVNPPPLPSPGVLPVEFVIKSTLDYSVLYDSASEVLKRARDSGKFIFIDQNLQLDQPRQRVRIDREKAALLGVDMQTLSDDVSSLLSGAFIGRFSLQDRSYKVIPQIRRDQRLNPEDLYDYYTRTGSGDLIPLSTLVTLEGDVVPRSLKSFQQLNSVTLEGVPRPGVPLGDALATLEGIAGDVLTREYSLDYSGQSRQFKTEGSALVVTLFFALVIIYLVLSAQFESFRDPLIMLVTVPMSIAGALLCLNVLALFQVNGATLNIYTQVGLVTLIGVISKHGILIVEFANRLQEEGMAKREAIEEAASVRLRPVLMTTAALVLAMLPLLMADGPGAAARFSMGMVIASGMTIGTLFTLYVLPAVYLYLGRDLAATRAGEASTA</sequence>
<dbReference type="GO" id="GO:0005886">
    <property type="term" value="C:plasma membrane"/>
    <property type="evidence" value="ECO:0007669"/>
    <property type="project" value="UniProtKB-SubCell"/>
</dbReference>
<dbReference type="SUPFAM" id="SSF82866">
    <property type="entry name" value="Multidrug efflux transporter AcrB transmembrane domain"/>
    <property type="match status" value="2"/>
</dbReference>
<dbReference type="Gene3D" id="1.20.1640.10">
    <property type="entry name" value="Multidrug efflux transporter AcrB transmembrane domain"/>
    <property type="match status" value="2"/>
</dbReference>
<dbReference type="PANTHER" id="PTHR32063:SF14">
    <property type="entry name" value="BLL4319 PROTEIN"/>
    <property type="match status" value="1"/>
</dbReference>
<dbReference type="RefSeq" id="WP_117316474.1">
    <property type="nucleotide sequence ID" value="NZ_QQSW01000006.1"/>
</dbReference>
<evidence type="ECO:0000256" key="7">
    <source>
        <dbReference type="ARBA" id="ARBA00023136"/>
    </source>
</evidence>
<feature type="transmembrane region" description="Helical" evidence="8">
    <location>
        <begin position="386"/>
        <end position="410"/>
    </location>
</feature>
<dbReference type="InterPro" id="IPR001036">
    <property type="entry name" value="Acrflvin-R"/>
</dbReference>
<evidence type="ECO:0000256" key="5">
    <source>
        <dbReference type="ARBA" id="ARBA00022692"/>
    </source>
</evidence>
<keyword evidence="4" id="KW-0997">Cell inner membrane</keyword>
<feature type="transmembrane region" description="Helical" evidence="8">
    <location>
        <begin position="883"/>
        <end position="905"/>
    </location>
</feature>
<feature type="transmembrane region" description="Helical" evidence="8">
    <location>
        <begin position="334"/>
        <end position="353"/>
    </location>
</feature>
<keyword evidence="10" id="KW-1185">Reference proteome</keyword>
<evidence type="ECO:0000256" key="8">
    <source>
        <dbReference type="SAM" id="Phobius"/>
    </source>
</evidence>
<dbReference type="Gene3D" id="3.30.70.1440">
    <property type="entry name" value="Multidrug efflux transporter AcrB pore domain"/>
    <property type="match status" value="1"/>
</dbReference>
<evidence type="ECO:0000256" key="3">
    <source>
        <dbReference type="ARBA" id="ARBA00022475"/>
    </source>
</evidence>
<dbReference type="Gene3D" id="3.30.70.1430">
    <property type="entry name" value="Multidrug efflux transporter AcrB pore domain"/>
    <property type="match status" value="2"/>
</dbReference>
<dbReference type="FunFam" id="1.20.1640.10:FF:000001">
    <property type="entry name" value="Efflux pump membrane transporter"/>
    <property type="match status" value="1"/>
</dbReference>
<gene>
    <name evidence="9" type="ORF">EV688_101200</name>
</gene>
<keyword evidence="2" id="KW-0813">Transport</keyword>
<dbReference type="PANTHER" id="PTHR32063">
    <property type="match status" value="1"/>
</dbReference>
<comment type="subcellular location">
    <subcellularLocation>
        <location evidence="1">Cell inner membrane</location>
        <topology evidence="1">Multi-pass membrane protein</topology>
    </subcellularLocation>
</comment>
<protein>
    <submittedName>
        <fullName evidence="9">Multidrug efflux pump</fullName>
    </submittedName>
</protein>
<dbReference type="Gene3D" id="3.30.2090.10">
    <property type="entry name" value="Multidrug efflux transporter AcrB TolC docking domain, DN and DC subdomains"/>
    <property type="match status" value="2"/>
</dbReference>
<name>A0A4R2KWV8_9GAMM</name>
<evidence type="ECO:0000313" key="10">
    <source>
        <dbReference type="Proteomes" id="UP000294980"/>
    </source>
</evidence>
<feature type="transmembrane region" description="Helical" evidence="8">
    <location>
        <begin position="853"/>
        <end position="871"/>
    </location>
</feature>
<comment type="caution">
    <text evidence="9">The sequence shown here is derived from an EMBL/GenBank/DDBJ whole genome shotgun (WGS) entry which is preliminary data.</text>
</comment>
<keyword evidence="3" id="KW-1003">Cell membrane</keyword>
<dbReference type="EMBL" id="SLWX01000001">
    <property type="protein sequence ID" value="TCO78383.1"/>
    <property type="molecule type" value="Genomic_DNA"/>
</dbReference>
<feature type="transmembrane region" description="Helical" evidence="8">
    <location>
        <begin position="431"/>
        <end position="451"/>
    </location>
</feature>
<dbReference type="SUPFAM" id="SSF82693">
    <property type="entry name" value="Multidrug efflux transporter AcrB pore domain, PN1, PN2, PC1 and PC2 subdomains"/>
    <property type="match status" value="4"/>
</dbReference>
<reference evidence="9 10" key="1">
    <citation type="submission" date="2019-03" db="EMBL/GenBank/DDBJ databases">
        <title>Genomic Encyclopedia of Type Strains, Phase IV (KMG-IV): sequencing the most valuable type-strain genomes for metagenomic binning, comparative biology and taxonomic classification.</title>
        <authorList>
            <person name="Goeker M."/>
        </authorList>
    </citation>
    <scope>NUCLEOTIDE SEQUENCE [LARGE SCALE GENOMIC DNA]</scope>
    <source>
        <strain evidence="9 10">DSM 23344</strain>
    </source>
</reference>
<accession>A0A4R2KWV8</accession>
<proteinExistence type="predicted"/>
<keyword evidence="5 8" id="KW-0812">Transmembrane</keyword>
<evidence type="ECO:0000256" key="1">
    <source>
        <dbReference type="ARBA" id="ARBA00004429"/>
    </source>
</evidence>
<dbReference type="AlphaFoldDB" id="A0A4R2KWV8"/>
<feature type="transmembrane region" description="Helical" evidence="8">
    <location>
        <begin position="528"/>
        <end position="545"/>
    </location>
</feature>
<evidence type="ECO:0000256" key="6">
    <source>
        <dbReference type="ARBA" id="ARBA00022989"/>
    </source>
</evidence>
<dbReference type="OrthoDB" id="9757904at2"/>
<evidence type="ECO:0000313" key="9">
    <source>
        <dbReference type="EMBL" id="TCO78383.1"/>
    </source>
</evidence>
<dbReference type="InterPro" id="IPR027463">
    <property type="entry name" value="AcrB_DN_DC_subdom"/>
</dbReference>
<dbReference type="SUPFAM" id="SSF82714">
    <property type="entry name" value="Multidrug efflux transporter AcrB TolC docking domain, DN and DC subdomains"/>
    <property type="match status" value="2"/>
</dbReference>
<feature type="transmembrane region" description="Helical" evidence="8">
    <location>
        <begin position="991"/>
        <end position="1017"/>
    </location>
</feature>